<dbReference type="EMBL" id="CAJZBQ010000057">
    <property type="protein sequence ID" value="CAG9333971.1"/>
    <property type="molecule type" value="Genomic_DNA"/>
</dbReference>
<comment type="caution">
    <text evidence="1">The sequence shown here is derived from an EMBL/GenBank/DDBJ whole genome shotgun (WGS) entry which is preliminary data.</text>
</comment>
<evidence type="ECO:0000313" key="1">
    <source>
        <dbReference type="EMBL" id="CAG9333971.1"/>
    </source>
</evidence>
<dbReference type="AlphaFoldDB" id="A0AAU9K9Z3"/>
<name>A0AAU9K9Z3_9CILI</name>
<protein>
    <submittedName>
        <fullName evidence="1">Uncharacterized protein</fullName>
    </submittedName>
</protein>
<reference evidence="1" key="1">
    <citation type="submission" date="2021-09" db="EMBL/GenBank/DDBJ databases">
        <authorList>
            <consortium name="AG Swart"/>
            <person name="Singh M."/>
            <person name="Singh A."/>
            <person name="Seah K."/>
            <person name="Emmerich C."/>
        </authorList>
    </citation>
    <scope>NUCLEOTIDE SEQUENCE</scope>
    <source>
        <strain evidence="1">ATCC30299</strain>
    </source>
</reference>
<proteinExistence type="predicted"/>
<gene>
    <name evidence="1" type="ORF">BSTOLATCC_MIC59967</name>
</gene>
<evidence type="ECO:0000313" key="2">
    <source>
        <dbReference type="Proteomes" id="UP001162131"/>
    </source>
</evidence>
<keyword evidence="2" id="KW-1185">Reference proteome</keyword>
<accession>A0AAU9K9Z3</accession>
<sequence length="102" mass="12697">MAQDQTAHLKNIVKIKKSHFIKDTINFEKLLFYFKKKFYKKFYLYWYNYFKDLFFNIWKKFKKYYKKKILISLVKFVKSNKRLAQTLAFIKQLVIIKLASFI</sequence>
<dbReference type="Proteomes" id="UP001162131">
    <property type="component" value="Unassembled WGS sequence"/>
</dbReference>
<organism evidence="1 2">
    <name type="scientific">Blepharisma stoltei</name>
    <dbReference type="NCBI Taxonomy" id="1481888"/>
    <lineage>
        <taxon>Eukaryota</taxon>
        <taxon>Sar</taxon>
        <taxon>Alveolata</taxon>
        <taxon>Ciliophora</taxon>
        <taxon>Postciliodesmatophora</taxon>
        <taxon>Heterotrichea</taxon>
        <taxon>Heterotrichida</taxon>
        <taxon>Blepharismidae</taxon>
        <taxon>Blepharisma</taxon>
    </lineage>
</organism>